<feature type="compositionally biased region" description="Acidic residues" evidence="1">
    <location>
        <begin position="710"/>
        <end position="720"/>
    </location>
</feature>
<feature type="compositionally biased region" description="Polar residues" evidence="1">
    <location>
        <begin position="771"/>
        <end position="784"/>
    </location>
</feature>
<dbReference type="OrthoDB" id="4152802at2759"/>
<dbReference type="Proteomes" id="UP000186583">
    <property type="component" value="Unassembled WGS sequence"/>
</dbReference>
<feature type="compositionally biased region" description="Basic and acidic residues" evidence="1">
    <location>
        <begin position="478"/>
        <end position="489"/>
    </location>
</feature>
<feature type="compositionally biased region" description="Basic residues" evidence="1">
    <location>
        <begin position="181"/>
        <end position="190"/>
    </location>
</feature>
<organism evidence="2 3">
    <name type="scientific">Colletotrichum chlorophyti</name>
    <dbReference type="NCBI Taxonomy" id="708187"/>
    <lineage>
        <taxon>Eukaryota</taxon>
        <taxon>Fungi</taxon>
        <taxon>Dikarya</taxon>
        <taxon>Ascomycota</taxon>
        <taxon>Pezizomycotina</taxon>
        <taxon>Sordariomycetes</taxon>
        <taxon>Hypocreomycetidae</taxon>
        <taxon>Glomerellales</taxon>
        <taxon>Glomerellaceae</taxon>
        <taxon>Colletotrichum</taxon>
    </lineage>
</organism>
<evidence type="ECO:0000256" key="1">
    <source>
        <dbReference type="SAM" id="MobiDB-lite"/>
    </source>
</evidence>
<sequence length="830" mass="92641">MAFWPFRRRSGRKRSRSGANLSDVEPPQLPPLRDLTTDETFAGRAASPKKQRVEQQQQHQHQQHQPSNKKLVRRARTYSFSPGRNDSIRVAGQKGSGPPVPGPLTGPFPADLNDGEEKGDPSSWRRAPTLHNARHGRQTSSPRRKSSKRRREDTDREAEIRAMTNFAPLRPSAEPWTSGRPVRKQSKRVKTGLGFRRSFENPASEVSLPISIHSSMSSETELHSFRVSALEALAPRPTLRYTVSPRWAPGGGSTPSRTQQQQLQQQKRKVSERVPESVVRAHKRVNSFADDLDAADLRELMERDGRRRERKRQREQERVEKRLNRRAEKQREDEAEARHSGSPPPVNMERGVLGREMVGLGIEGTSAVVTSSKRRSSSSSRRSRRISTAEATAPHPEPMDVEPEPEAYQHFYRTSSIQPEPLPSPTPRAQDAPERQASIKVTPKSSMRLRRSFLRRMSRSRSPNAPTEQQTVSPYSSRQDEAETPRKTSESSSRPRISLAAIFRLGKKIRRDSGPSSFSNTSREEMQAAAAHAHTQSRMHAQQPTDEASAPAQVGSPPANYIPRKVSNGVPKRTRSRFREDLPELPARAIELPLSPPDSRVGSPEADEPLPIVAESGSAENTLQNTPATRHDTPTSEIRRIDEKMERLEKMRQTPTSLRHSIQPSPEPVSLASIDSEGSWLSGRISNRRSVGMMSRFQPQRRSVSPSANDTEEDLADDEYLSSLATPSREMLSDERSPRKSTGDAFPSSDEDDVPNGPEMKWGSVERQRATVVQPQRIVSTQGLLNGLEDISSTSSENSEGETPKLQRATSVSLSKGPARHVSSGSNNML</sequence>
<feature type="compositionally biased region" description="Polar residues" evidence="1">
    <location>
        <begin position="653"/>
        <end position="664"/>
    </location>
</feature>
<dbReference type="EMBL" id="MPGH01000100">
    <property type="protein sequence ID" value="OLN87359.1"/>
    <property type="molecule type" value="Genomic_DNA"/>
</dbReference>
<feature type="compositionally biased region" description="Polar residues" evidence="1">
    <location>
        <begin position="534"/>
        <end position="546"/>
    </location>
</feature>
<dbReference type="STRING" id="708187.A0A1Q8RSQ1"/>
<feature type="compositionally biased region" description="Basic residues" evidence="1">
    <location>
        <begin position="132"/>
        <end position="149"/>
    </location>
</feature>
<feature type="compositionally biased region" description="Basic and acidic residues" evidence="1">
    <location>
        <begin position="731"/>
        <end position="742"/>
    </location>
</feature>
<proteinExistence type="predicted"/>
<feature type="compositionally biased region" description="Basic residues" evidence="1">
    <location>
        <begin position="447"/>
        <end position="459"/>
    </location>
</feature>
<feature type="compositionally biased region" description="Basic residues" evidence="1">
    <location>
        <begin position="1"/>
        <end position="16"/>
    </location>
</feature>
<feature type="compositionally biased region" description="Polar residues" evidence="1">
    <location>
        <begin position="697"/>
        <end position="709"/>
    </location>
</feature>
<gene>
    <name evidence="2" type="ORF">CCHL11_09308</name>
</gene>
<reference evidence="2 3" key="1">
    <citation type="submission" date="2016-11" db="EMBL/GenBank/DDBJ databases">
        <title>Draft Genome Assembly of Colletotrichum chlorophyti a pathogen of herbaceous plants.</title>
        <authorList>
            <person name="Gan P."/>
            <person name="Narusaka M."/>
            <person name="Tsushima A."/>
            <person name="Narusaka Y."/>
            <person name="Takano Y."/>
            <person name="Shirasu K."/>
        </authorList>
    </citation>
    <scope>NUCLEOTIDE SEQUENCE [LARGE SCALE GENOMIC DNA]</scope>
    <source>
        <strain evidence="2 3">NTL11</strain>
    </source>
</reference>
<feature type="compositionally biased region" description="Low complexity" evidence="1">
    <location>
        <begin position="789"/>
        <end position="798"/>
    </location>
</feature>
<evidence type="ECO:0000313" key="2">
    <source>
        <dbReference type="EMBL" id="OLN87359.1"/>
    </source>
</evidence>
<feature type="compositionally biased region" description="Basic and acidic residues" evidence="1">
    <location>
        <begin position="295"/>
        <end position="339"/>
    </location>
</feature>
<keyword evidence="3" id="KW-1185">Reference proteome</keyword>
<feature type="compositionally biased region" description="Polar residues" evidence="1">
    <location>
        <begin position="463"/>
        <end position="477"/>
    </location>
</feature>
<feature type="compositionally biased region" description="Basic residues" evidence="1">
    <location>
        <begin position="372"/>
        <end position="385"/>
    </location>
</feature>
<feature type="compositionally biased region" description="Polar residues" evidence="1">
    <location>
        <begin position="618"/>
        <end position="628"/>
    </location>
</feature>
<evidence type="ECO:0000313" key="3">
    <source>
        <dbReference type="Proteomes" id="UP000186583"/>
    </source>
</evidence>
<name>A0A1Q8RSQ1_9PEZI</name>
<feature type="region of interest" description="Disordered" evidence="1">
    <location>
        <begin position="650"/>
        <end position="830"/>
    </location>
</feature>
<feature type="region of interest" description="Disordered" evidence="1">
    <location>
        <begin position="1"/>
        <end position="196"/>
    </location>
</feature>
<feature type="compositionally biased region" description="Basic and acidic residues" evidence="1">
    <location>
        <begin position="150"/>
        <end position="160"/>
    </location>
</feature>
<comment type="caution">
    <text evidence="2">The sequence shown here is derived from an EMBL/GenBank/DDBJ whole genome shotgun (WGS) entry which is preliminary data.</text>
</comment>
<protein>
    <submittedName>
        <fullName evidence="2">Uncharacterized protein</fullName>
    </submittedName>
</protein>
<feature type="region of interest" description="Disordered" evidence="1">
    <location>
        <begin position="241"/>
        <end position="636"/>
    </location>
</feature>
<accession>A0A1Q8RSQ1</accession>
<dbReference type="AlphaFoldDB" id="A0A1Q8RSQ1"/>
<feature type="compositionally biased region" description="Low complexity" evidence="1">
    <location>
        <begin position="55"/>
        <end position="65"/>
    </location>
</feature>